<dbReference type="Proteomes" id="UP000824175">
    <property type="component" value="Unassembled WGS sequence"/>
</dbReference>
<dbReference type="AlphaFoldDB" id="A0A9D1HMR5"/>
<reference evidence="4" key="2">
    <citation type="journal article" date="2021" name="PeerJ">
        <title>Extensive microbial diversity within the chicken gut microbiome revealed by metagenomics and culture.</title>
        <authorList>
            <person name="Gilroy R."/>
            <person name="Ravi A."/>
            <person name="Getino M."/>
            <person name="Pursley I."/>
            <person name="Horton D.L."/>
            <person name="Alikhan N.F."/>
            <person name="Baker D."/>
            <person name="Gharbi K."/>
            <person name="Hall N."/>
            <person name="Watson M."/>
            <person name="Adriaenssens E.M."/>
            <person name="Foster-Nyarko E."/>
            <person name="Jarju S."/>
            <person name="Secka A."/>
            <person name="Antonio M."/>
            <person name="Oren A."/>
            <person name="Chaudhuri R.R."/>
            <person name="La Ragione R."/>
            <person name="Hildebrand F."/>
            <person name="Pallen M.J."/>
        </authorList>
    </citation>
    <scope>NUCLEOTIDE SEQUENCE</scope>
    <source>
        <strain evidence="4">CHK195-11698</strain>
    </source>
</reference>
<keyword evidence="3" id="KW-0732">Signal</keyword>
<reference evidence="4" key="1">
    <citation type="submission" date="2020-10" db="EMBL/GenBank/DDBJ databases">
        <authorList>
            <person name="Gilroy R."/>
        </authorList>
    </citation>
    <scope>NUCLEOTIDE SEQUENCE</scope>
    <source>
        <strain evidence="4">CHK195-11698</strain>
    </source>
</reference>
<evidence type="ECO:0000313" key="4">
    <source>
        <dbReference type="EMBL" id="HIU13263.1"/>
    </source>
</evidence>
<dbReference type="SUPFAM" id="SSF53474">
    <property type="entry name" value="alpha/beta-Hydrolases"/>
    <property type="match status" value="1"/>
</dbReference>
<dbReference type="EMBL" id="DVMJ01000034">
    <property type="protein sequence ID" value="HIU13263.1"/>
    <property type="molecule type" value="Genomic_DNA"/>
</dbReference>
<feature type="chain" id="PRO_5038844965" evidence="3">
    <location>
        <begin position="29"/>
        <end position="599"/>
    </location>
</feature>
<organism evidence="4 5">
    <name type="scientific">Candidatus Fimiplasma intestinipullorum</name>
    <dbReference type="NCBI Taxonomy" id="2840825"/>
    <lineage>
        <taxon>Bacteria</taxon>
        <taxon>Bacillati</taxon>
        <taxon>Bacillota</taxon>
        <taxon>Clostridia</taxon>
        <taxon>Eubacteriales</taxon>
        <taxon>Candidatus Fimiplasma</taxon>
    </lineage>
</organism>
<accession>A0A9D1HMR5</accession>
<feature type="region of interest" description="Disordered" evidence="1">
    <location>
        <begin position="194"/>
        <end position="219"/>
    </location>
</feature>
<evidence type="ECO:0000256" key="1">
    <source>
        <dbReference type="SAM" id="MobiDB-lite"/>
    </source>
</evidence>
<name>A0A9D1HMR5_9FIRM</name>
<keyword evidence="2" id="KW-0472">Membrane</keyword>
<comment type="caution">
    <text evidence="4">The sequence shown here is derived from an EMBL/GenBank/DDBJ whole genome shotgun (WGS) entry which is preliminary data.</text>
</comment>
<gene>
    <name evidence="4" type="ORF">IAD15_04255</name>
</gene>
<dbReference type="InterPro" id="IPR000801">
    <property type="entry name" value="Esterase-like"/>
</dbReference>
<feature type="compositionally biased region" description="Low complexity" evidence="1">
    <location>
        <begin position="547"/>
        <end position="563"/>
    </location>
</feature>
<feature type="region of interest" description="Disordered" evidence="1">
    <location>
        <begin position="515"/>
        <end position="568"/>
    </location>
</feature>
<protein>
    <submittedName>
        <fullName evidence="4">LPXTG cell wall anchor domain-containing protein</fullName>
    </submittedName>
</protein>
<dbReference type="Gene3D" id="3.40.50.1820">
    <property type="entry name" value="alpha/beta hydrolase"/>
    <property type="match status" value="1"/>
</dbReference>
<dbReference type="InterPro" id="IPR050583">
    <property type="entry name" value="Mycobacterial_A85_antigen"/>
</dbReference>
<dbReference type="NCBIfam" id="TIGR01167">
    <property type="entry name" value="LPXTG_anchor"/>
    <property type="match status" value="1"/>
</dbReference>
<dbReference type="PANTHER" id="PTHR48098">
    <property type="entry name" value="ENTEROCHELIN ESTERASE-RELATED"/>
    <property type="match status" value="1"/>
</dbReference>
<evidence type="ECO:0000313" key="5">
    <source>
        <dbReference type="Proteomes" id="UP000824175"/>
    </source>
</evidence>
<sequence length="599" mass="65938">MKKQKRTSLALLLGSVMALSMVSTPVQAEEIITPSDPATVTASEPREQTSQVVMPEGTYEPGVTVIQDAESETGYTANFVLDVEGTRERTGVPEGAVITGVELHGSFRLISDPDRVSLAEDSDHSLYDYENGDFVANVHPYQRASGQTGNRGGEWTFEMGLNEQTGNYEISVPMVSGGHYYYYVIQYTLNGEADSVQTDDPANPSGPRRNEENSDSETSDITHSIVYGHWDPEKQSLSPNLDYMNPYDGKRGTVQYVEYAGTISEHQDLGIYLPAGYDADREEPYRVIYLTHGMGGNETYWFTQPQASNIMDHIVAEDPGQEAIIVAMDNTLYNWDYYQIGLNVTERIIPYIEAHYNVSTDPQDRGFAGFSMGAMTSTYMAFHYADEFGYFGIFSGTNIGNATFAEDFAYDGSLLQNRVDQTIALAYLQEVYENIVPSEDLLNAVVFTMAGNVDTAVYANGFAPYGAYETIRDWCQEYMPEGNFIDGGLVPGSHDIYTWAQCFHTFAGEVCWSKNTAPEEPETPVDPEIPTDPEQPGEGPDVDVDTPQDTQPSTDQPDTTSPVQTGDQAQPLWYAAGAGLAAAALLGFAIKKKKSLISK</sequence>
<feature type="transmembrane region" description="Helical" evidence="2">
    <location>
        <begin position="572"/>
        <end position="590"/>
    </location>
</feature>
<feature type="compositionally biased region" description="Acidic residues" evidence="1">
    <location>
        <begin position="519"/>
        <end position="531"/>
    </location>
</feature>
<dbReference type="Pfam" id="PF00756">
    <property type="entry name" value="Esterase"/>
    <property type="match status" value="1"/>
</dbReference>
<keyword evidence="2" id="KW-1133">Transmembrane helix</keyword>
<proteinExistence type="predicted"/>
<keyword evidence="2" id="KW-0812">Transmembrane</keyword>
<dbReference type="InterPro" id="IPR029058">
    <property type="entry name" value="AB_hydrolase_fold"/>
</dbReference>
<evidence type="ECO:0000256" key="2">
    <source>
        <dbReference type="SAM" id="Phobius"/>
    </source>
</evidence>
<feature type="signal peptide" evidence="3">
    <location>
        <begin position="1"/>
        <end position="28"/>
    </location>
</feature>
<evidence type="ECO:0000256" key="3">
    <source>
        <dbReference type="SAM" id="SignalP"/>
    </source>
</evidence>